<name>A0A2P2KC55_RHIMU</name>
<sequence>MFHVMGYIPSQTLIHNIQFKGSRRHERETSPKQKQSLPKKFLWLHYPVVFLGNKNRIIGRSLHFRIPIIYCKTTLVLGLACHSPLRLI</sequence>
<organism evidence="1">
    <name type="scientific">Rhizophora mucronata</name>
    <name type="common">Asiatic mangrove</name>
    <dbReference type="NCBI Taxonomy" id="61149"/>
    <lineage>
        <taxon>Eukaryota</taxon>
        <taxon>Viridiplantae</taxon>
        <taxon>Streptophyta</taxon>
        <taxon>Embryophyta</taxon>
        <taxon>Tracheophyta</taxon>
        <taxon>Spermatophyta</taxon>
        <taxon>Magnoliopsida</taxon>
        <taxon>eudicotyledons</taxon>
        <taxon>Gunneridae</taxon>
        <taxon>Pentapetalae</taxon>
        <taxon>rosids</taxon>
        <taxon>fabids</taxon>
        <taxon>Malpighiales</taxon>
        <taxon>Rhizophoraceae</taxon>
        <taxon>Rhizophora</taxon>
    </lineage>
</organism>
<dbReference type="EMBL" id="GGEC01022808">
    <property type="protein sequence ID" value="MBX03292.1"/>
    <property type="molecule type" value="Transcribed_RNA"/>
</dbReference>
<dbReference type="EMBL" id="GGEC01022805">
    <property type="protein sequence ID" value="MBX03289.1"/>
    <property type="molecule type" value="Transcribed_RNA"/>
</dbReference>
<protein>
    <submittedName>
        <fullName evidence="1">Uncharacterized protein</fullName>
    </submittedName>
</protein>
<dbReference type="AlphaFoldDB" id="A0A2P2KC55"/>
<evidence type="ECO:0000313" key="1">
    <source>
        <dbReference type="EMBL" id="MBX03289.1"/>
    </source>
</evidence>
<proteinExistence type="predicted"/>
<reference evidence="1" key="1">
    <citation type="submission" date="2018-02" db="EMBL/GenBank/DDBJ databases">
        <title>Rhizophora mucronata_Transcriptome.</title>
        <authorList>
            <person name="Meera S.P."/>
            <person name="Sreeshan A."/>
            <person name="Augustine A."/>
        </authorList>
    </citation>
    <scope>NUCLEOTIDE SEQUENCE</scope>
    <source>
        <tissue evidence="1">Leaf</tissue>
    </source>
</reference>
<accession>A0A2P2KC55</accession>